<dbReference type="PANTHER" id="PTHR43038">
    <property type="entry name" value="ATP-BINDING CASSETTE, SUB-FAMILY H, MEMBER 1"/>
    <property type="match status" value="1"/>
</dbReference>
<dbReference type="AlphaFoldDB" id="A0A841R9J3"/>
<evidence type="ECO:0000256" key="2">
    <source>
        <dbReference type="ARBA" id="ARBA00022840"/>
    </source>
</evidence>
<protein>
    <submittedName>
        <fullName evidence="4">ABC-2 type transport system ATP-binding protein</fullName>
    </submittedName>
</protein>
<feature type="domain" description="ABC transporter" evidence="3">
    <location>
        <begin position="10"/>
        <end position="239"/>
    </location>
</feature>
<dbReference type="RefSeq" id="WP_184744570.1">
    <property type="nucleotide sequence ID" value="NZ_JACHGJ010000002.1"/>
</dbReference>
<evidence type="ECO:0000256" key="1">
    <source>
        <dbReference type="ARBA" id="ARBA00022741"/>
    </source>
</evidence>
<dbReference type="InterPro" id="IPR027417">
    <property type="entry name" value="P-loop_NTPase"/>
</dbReference>
<evidence type="ECO:0000313" key="5">
    <source>
        <dbReference type="Proteomes" id="UP000587760"/>
    </source>
</evidence>
<keyword evidence="5" id="KW-1185">Reference proteome</keyword>
<dbReference type="GO" id="GO:0016887">
    <property type="term" value="F:ATP hydrolysis activity"/>
    <property type="evidence" value="ECO:0007669"/>
    <property type="project" value="InterPro"/>
</dbReference>
<evidence type="ECO:0000313" key="4">
    <source>
        <dbReference type="EMBL" id="MBB6479378.1"/>
    </source>
</evidence>
<dbReference type="InterPro" id="IPR017871">
    <property type="entry name" value="ABC_transporter-like_CS"/>
</dbReference>
<dbReference type="Gene3D" id="3.40.50.300">
    <property type="entry name" value="P-loop containing nucleotide triphosphate hydrolases"/>
    <property type="match status" value="1"/>
</dbReference>
<name>A0A841R9J3_9SPIO</name>
<dbReference type="InterPro" id="IPR003593">
    <property type="entry name" value="AAA+_ATPase"/>
</dbReference>
<dbReference type="EMBL" id="JACHGJ010000002">
    <property type="protein sequence ID" value="MBB6479378.1"/>
    <property type="molecule type" value="Genomic_DNA"/>
</dbReference>
<dbReference type="GO" id="GO:0005524">
    <property type="term" value="F:ATP binding"/>
    <property type="evidence" value="ECO:0007669"/>
    <property type="project" value="UniProtKB-KW"/>
</dbReference>
<dbReference type="SMART" id="SM00382">
    <property type="entry name" value="AAA"/>
    <property type="match status" value="1"/>
</dbReference>
<dbReference type="PROSITE" id="PS00211">
    <property type="entry name" value="ABC_TRANSPORTER_1"/>
    <property type="match status" value="1"/>
</dbReference>
<accession>A0A841R9J3</accession>
<keyword evidence="2 4" id="KW-0067">ATP-binding</keyword>
<dbReference type="SUPFAM" id="SSF52540">
    <property type="entry name" value="P-loop containing nucleoside triphosphate hydrolases"/>
    <property type="match status" value="1"/>
</dbReference>
<dbReference type="InterPro" id="IPR003439">
    <property type="entry name" value="ABC_transporter-like_ATP-bd"/>
</dbReference>
<proteinExistence type="predicted"/>
<sequence>MSHSDGMTVLEARDFVKNYGAVKAVRGVSFSVKKGEIFGLIGPDGGGKTSLMRSFVSLLKIDGGELYFKGRSVRENPDFVRQNIGYMPQRFSLYQDMSVAENLRFFADLFNVDRVVAENRIEELYGFSGLKPFSKRKAGALSGGMKQKLALSCMLVHSPDVVILDEPTFGVDPVSRSEFWQILSKLKEEGTSILVSTAYMDEADLCDRVGLMFNGRILVHDRPSALPGRYPGKLYSLCTDDPHLVHDALEESGLCGECNLFGEGVHLTLSEGVVESQIRELLELKSLGFESFGAIDCGIEDLFLLLMKGDGDER</sequence>
<dbReference type="CDD" id="cd03230">
    <property type="entry name" value="ABC_DR_subfamily_A"/>
    <property type="match status" value="1"/>
</dbReference>
<comment type="caution">
    <text evidence="4">The sequence shown here is derived from an EMBL/GenBank/DDBJ whole genome shotgun (WGS) entry which is preliminary data.</text>
</comment>
<gene>
    <name evidence="4" type="ORF">HNR50_001036</name>
</gene>
<organism evidence="4 5">
    <name type="scientific">Spirochaeta isovalerica</name>
    <dbReference type="NCBI Taxonomy" id="150"/>
    <lineage>
        <taxon>Bacteria</taxon>
        <taxon>Pseudomonadati</taxon>
        <taxon>Spirochaetota</taxon>
        <taxon>Spirochaetia</taxon>
        <taxon>Spirochaetales</taxon>
        <taxon>Spirochaetaceae</taxon>
        <taxon>Spirochaeta</taxon>
    </lineage>
</organism>
<evidence type="ECO:0000259" key="3">
    <source>
        <dbReference type="PROSITE" id="PS50893"/>
    </source>
</evidence>
<dbReference type="PANTHER" id="PTHR43038:SF3">
    <property type="entry name" value="ABC TRANSPORTER G FAMILY MEMBER 20 ISOFORM X1"/>
    <property type="match status" value="1"/>
</dbReference>
<keyword evidence="1" id="KW-0547">Nucleotide-binding</keyword>
<reference evidence="4 5" key="1">
    <citation type="submission" date="2020-08" db="EMBL/GenBank/DDBJ databases">
        <title>Genomic Encyclopedia of Type Strains, Phase IV (KMG-IV): sequencing the most valuable type-strain genomes for metagenomic binning, comparative biology and taxonomic classification.</title>
        <authorList>
            <person name="Goeker M."/>
        </authorList>
    </citation>
    <scope>NUCLEOTIDE SEQUENCE [LARGE SCALE GENOMIC DNA]</scope>
    <source>
        <strain evidence="4 5">DSM 2461</strain>
    </source>
</reference>
<dbReference type="Pfam" id="PF00005">
    <property type="entry name" value="ABC_tran"/>
    <property type="match status" value="1"/>
</dbReference>
<dbReference type="PROSITE" id="PS50893">
    <property type="entry name" value="ABC_TRANSPORTER_2"/>
    <property type="match status" value="1"/>
</dbReference>
<dbReference type="Proteomes" id="UP000587760">
    <property type="component" value="Unassembled WGS sequence"/>
</dbReference>